<dbReference type="Proteomes" id="UP001059617">
    <property type="component" value="Chromosome"/>
</dbReference>
<gene>
    <name evidence="1" type="ORF">Dfulv_16810</name>
</gene>
<dbReference type="EMBL" id="CP073720">
    <property type="protein sequence ID" value="UWP85808.1"/>
    <property type="molecule type" value="Genomic_DNA"/>
</dbReference>
<protein>
    <submittedName>
        <fullName evidence="1">Uncharacterized protein</fullName>
    </submittedName>
</protein>
<sequence>MTADFNRAGFAEHASLEAIDARLRDAQKACRDADRHREWLTALRQQRAAQVAAGAWPPAEPEGGAR</sequence>
<organism evidence="1 2">
    <name type="scientific">Dactylosporangium fulvum</name>
    <dbReference type="NCBI Taxonomy" id="53359"/>
    <lineage>
        <taxon>Bacteria</taxon>
        <taxon>Bacillati</taxon>
        <taxon>Actinomycetota</taxon>
        <taxon>Actinomycetes</taxon>
        <taxon>Micromonosporales</taxon>
        <taxon>Micromonosporaceae</taxon>
        <taxon>Dactylosporangium</taxon>
    </lineage>
</organism>
<name>A0ABY5W6W1_9ACTN</name>
<dbReference type="RefSeq" id="WP_259864090.1">
    <property type="nucleotide sequence ID" value="NZ_BAAAST010000073.1"/>
</dbReference>
<evidence type="ECO:0000313" key="1">
    <source>
        <dbReference type="EMBL" id="UWP85808.1"/>
    </source>
</evidence>
<proteinExistence type="predicted"/>
<evidence type="ECO:0000313" key="2">
    <source>
        <dbReference type="Proteomes" id="UP001059617"/>
    </source>
</evidence>
<keyword evidence="2" id="KW-1185">Reference proteome</keyword>
<reference evidence="1" key="1">
    <citation type="submission" date="2021-04" db="EMBL/GenBank/DDBJ databases">
        <authorList>
            <person name="Hartkoorn R.C."/>
            <person name="Beaudoing E."/>
            <person name="Hot D."/>
        </authorList>
    </citation>
    <scope>NUCLEOTIDE SEQUENCE</scope>
    <source>
        <strain evidence="1">NRRL B-16292</strain>
    </source>
</reference>
<reference evidence="1" key="2">
    <citation type="submission" date="2022-09" db="EMBL/GenBank/DDBJ databases">
        <title>Biosynthetic gene clusters of Dactylosporangioum fulvum.</title>
        <authorList>
            <person name="Caradec T."/>
        </authorList>
    </citation>
    <scope>NUCLEOTIDE SEQUENCE</scope>
    <source>
        <strain evidence="1">NRRL B-16292</strain>
    </source>
</reference>
<accession>A0ABY5W6W1</accession>